<reference evidence="3 4" key="1">
    <citation type="submission" date="2020-08" db="EMBL/GenBank/DDBJ databases">
        <title>Genome public.</title>
        <authorList>
            <person name="Liu C."/>
            <person name="Sun Q."/>
        </authorList>
    </citation>
    <scope>NUCLEOTIDE SEQUENCE [LARGE SCALE GENOMIC DNA]</scope>
    <source>
        <strain evidence="3 4">BX4</strain>
    </source>
</reference>
<dbReference type="RefSeq" id="WP_118588950.1">
    <property type="nucleotide sequence ID" value="NZ_JACOOZ010000002.1"/>
</dbReference>
<feature type="transmembrane region" description="Helical" evidence="1">
    <location>
        <begin position="57"/>
        <end position="78"/>
    </location>
</feature>
<feature type="transmembrane region" description="Helical" evidence="1">
    <location>
        <begin position="87"/>
        <end position="106"/>
    </location>
</feature>
<gene>
    <name evidence="3" type="ORF">H8S00_03125</name>
</gene>
<keyword evidence="1" id="KW-1133">Transmembrane helix</keyword>
<name>A0ABR7F057_9FIRM</name>
<evidence type="ECO:0000256" key="1">
    <source>
        <dbReference type="SAM" id="Phobius"/>
    </source>
</evidence>
<dbReference type="Gene3D" id="1.20.144.10">
    <property type="entry name" value="Phosphatidic acid phosphatase type 2/haloperoxidase"/>
    <property type="match status" value="1"/>
</dbReference>
<dbReference type="EMBL" id="JACOOZ010000002">
    <property type="protein sequence ID" value="MBC5666983.1"/>
    <property type="molecule type" value="Genomic_DNA"/>
</dbReference>
<sequence>MIKLKKELRKYKHIWPVMYVFIYMPWFIMLEKNISADYPGLHILHCPLDDMIPFCEWFVIPYLLWFLYVPAVFVFLFYHSKNEFYRICAYEFTGMTIALLVCTLYPNGLELRLDNVSRSNILIDLVHFLYDKDTPTNVCPSIHVFATIATHICLVKSPHMKELIPRQTIKHLSLILSVLICLSTMFLKQHSVIDVICGILLATVLYFVVFKWWFRNVDFPAPVVKDPHQHQVLYFLNKRRKK</sequence>
<dbReference type="InterPro" id="IPR036938">
    <property type="entry name" value="PAP2/HPO_sf"/>
</dbReference>
<dbReference type="InterPro" id="IPR000326">
    <property type="entry name" value="PAP2/HPO"/>
</dbReference>
<comment type="caution">
    <text evidence="3">The sequence shown here is derived from an EMBL/GenBank/DDBJ whole genome shotgun (WGS) entry which is preliminary data.</text>
</comment>
<feature type="transmembrane region" description="Helical" evidence="1">
    <location>
        <begin position="168"/>
        <end position="187"/>
    </location>
</feature>
<evidence type="ECO:0000259" key="2">
    <source>
        <dbReference type="Pfam" id="PF01569"/>
    </source>
</evidence>
<evidence type="ECO:0000313" key="4">
    <source>
        <dbReference type="Proteomes" id="UP000597877"/>
    </source>
</evidence>
<proteinExistence type="predicted"/>
<dbReference type="Proteomes" id="UP000597877">
    <property type="component" value="Unassembled WGS sequence"/>
</dbReference>
<protein>
    <submittedName>
        <fullName evidence="3">Phosphatase PAP2 family protein</fullName>
    </submittedName>
</protein>
<evidence type="ECO:0000313" key="3">
    <source>
        <dbReference type="EMBL" id="MBC5666983.1"/>
    </source>
</evidence>
<keyword evidence="1" id="KW-0472">Membrane</keyword>
<dbReference type="SUPFAM" id="SSF48317">
    <property type="entry name" value="Acid phosphatase/Vanadium-dependent haloperoxidase"/>
    <property type="match status" value="1"/>
</dbReference>
<organism evidence="3 4">
    <name type="scientific">Eubacterium segne</name>
    <dbReference type="NCBI Taxonomy" id="2763045"/>
    <lineage>
        <taxon>Bacteria</taxon>
        <taxon>Bacillati</taxon>
        <taxon>Bacillota</taxon>
        <taxon>Clostridia</taxon>
        <taxon>Eubacteriales</taxon>
        <taxon>Eubacteriaceae</taxon>
        <taxon>Eubacterium</taxon>
    </lineage>
</organism>
<keyword evidence="4" id="KW-1185">Reference proteome</keyword>
<feature type="transmembrane region" description="Helical" evidence="1">
    <location>
        <begin position="12"/>
        <end position="29"/>
    </location>
</feature>
<accession>A0ABR7F057</accession>
<feature type="domain" description="Phosphatidic acid phosphatase type 2/haloperoxidase" evidence="2">
    <location>
        <begin position="139"/>
        <end position="216"/>
    </location>
</feature>
<dbReference type="Pfam" id="PF01569">
    <property type="entry name" value="PAP2"/>
    <property type="match status" value="1"/>
</dbReference>
<feature type="transmembrane region" description="Helical" evidence="1">
    <location>
        <begin position="192"/>
        <end position="214"/>
    </location>
</feature>
<keyword evidence="1" id="KW-0812">Transmembrane</keyword>